<reference evidence="2" key="1">
    <citation type="journal article" date="2020" name="Stud. Mycol.">
        <title>101 Dothideomycetes genomes: a test case for predicting lifestyles and emergence of pathogens.</title>
        <authorList>
            <person name="Haridas S."/>
            <person name="Albert R."/>
            <person name="Binder M."/>
            <person name="Bloem J."/>
            <person name="Labutti K."/>
            <person name="Salamov A."/>
            <person name="Andreopoulos B."/>
            <person name="Baker S."/>
            <person name="Barry K."/>
            <person name="Bills G."/>
            <person name="Bluhm B."/>
            <person name="Cannon C."/>
            <person name="Castanera R."/>
            <person name="Culley D."/>
            <person name="Daum C."/>
            <person name="Ezra D."/>
            <person name="Gonzalez J."/>
            <person name="Henrissat B."/>
            <person name="Kuo A."/>
            <person name="Liang C."/>
            <person name="Lipzen A."/>
            <person name="Lutzoni F."/>
            <person name="Magnuson J."/>
            <person name="Mondo S."/>
            <person name="Nolan M."/>
            <person name="Ohm R."/>
            <person name="Pangilinan J."/>
            <person name="Park H.-J."/>
            <person name="Ramirez L."/>
            <person name="Alfaro M."/>
            <person name="Sun H."/>
            <person name="Tritt A."/>
            <person name="Yoshinaga Y."/>
            <person name="Zwiers L.-H."/>
            <person name="Turgeon B."/>
            <person name="Goodwin S."/>
            <person name="Spatafora J."/>
            <person name="Crous P."/>
            <person name="Grigoriev I."/>
        </authorList>
    </citation>
    <scope>NUCLEOTIDE SEQUENCE</scope>
    <source>
        <strain evidence="2">CBS 627.86</strain>
    </source>
</reference>
<evidence type="ECO:0000313" key="3">
    <source>
        <dbReference type="Proteomes" id="UP000799770"/>
    </source>
</evidence>
<keyword evidence="1" id="KW-0732">Signal</keyword>
<feature type="chain" id="PRO_5025451226" description="Extracellular membrane protein CFEM domain-containing protein" evidence="1">
    <location>
        <begin position="19"/>
        <end position="73"/>
    </location>
</feature>
<evidence type="ECO:0000256" key="1">
    <source>
        <dbReference type="SAM" id="SignalP"/>
    </source>
</evidence>
<organism evidence="2 3">
    <name type="scientific">Lophiotrema nucula</name>
    <dbReference type="NCBI Taxonomy" id="690887"/>
    <lineage>
        <taxon>Eukaryota</taxon>
        <taxon>Fungi</taxon>
        <taxon>Dikarya</taxon>
        <taxon>Ascomycota</taxon>
        <taxon>Pezizomycotina</taxon>
        <taxon>Dothideomycetes</taxon>
        <taxon>Pleosporomycetidae</taxon>
        <taxon>Pleosporales</taxon>
        <taxon>Lophiotremataceae</taxon>
        <taxon>Lophiotrema</taxon>
    </lineage>
</organism>
<gene>
    <name evidence="2" type="ORF">BDV96DRAFT_686325</name>
</gene>
<evidence type="ECO:0000313" key="2">
    <source>
        <dbReference type="EMBL" id="KAF2116819.1"/>
    </source>
</evidence>
<feature type="signal peptide" evidence="1">
    <location>
        <begin position="1"/>
        <end position="18"/>
    </location>
</feature>
<accession>A0A6A5ZBC4</accession>
<keyword evidence="3" id="KW-1185">Reference proteome</keyword>
<protein>
    <recommendedName>
        <fullName evidence="4">Extracellular membrane protein CFEM domain-containing protein</fullName>
    </recommendedName>
</protein>
<dbReference type="Proteomes" id="UP000799770">
    <property type="component" value="Unassembled WGS sequence"/>
</dbReference>
<proteinExistence type="predicted"/>
<sequence length="73" mass="7956">MLAQIITALLSITGFVAAAPVADIPCTPGEYRCDYWGKNVEICDVLGWHVAAACADRTCRVDEHSMIPHCYDS</sequence>
<name>A0A6A5ZBC4_9PLEO</name>
<evidence type="ECO:0008006" key="4">
    <source>
        <dbReference type="Google" id="ProtNLM"/>
    </source>
</evidence>
<dbReference type="EMBL" id="ML977320">
    <property type="protein sequence ID" value="KAF2116819.1"/>
    <property type="molecule type" value="Genomic_DNA"/>
</dbReference>
<dbReference type="AlphaFoldDB" id="A0A6A5ZBC4"/>